<dbReference type="SUPFAM" id="SSF56235">
    <property type="entry name" value="N-terminal nucleophile aminohydrolases (Ntn hydrolases)"/>
    <property type="match status" value="1"/>
</dbReference>
<organism evidence="9 10">
    <name type="scientific">Parthenolecanium corni</name>
    <dbReference type="NCBI Taxonomy" id="536013"/>
    <lineage>
        <taxon>Eukaryota</taxon>
        <taxon>Metazoa</taxon>
        <taxon>Ecdysozoa</taxon>
        <taxon>Arthropoda</taxon>
        <taxon>Hexapoda</taxon>
        <taxon>Insecta</taxon>
        <taxon>Pterygota</taxon>
        <taxon>Neoptera</taxon>
        <taxon>Paraneoptera</taxon>
        <taxon>Hemiptera</taxon>
        <taxon>Sternorrhyncha</taxon>
        <taxon>Coccoidea</taxon>
        <taxon>Coccidae</taxon>
        <taxon>Parthenolecanium</taxon>
    </lineage>
</organism>
<evidence type="ECO:0000259" key="8">
    <source>
        <dbReference type="PROSITE" id="PS00388"/>
    </source>
</evidence>
<evidence type="ECO:0000256" key="3">
    <source>
        <dbReference type="ARBA" id="ARBA00022942"/>
    </source>
</evidence>
<evidence type="ECO:0000256" key="6">
    <source>
        <dbReference type="RuleBase" id="RU000551"/>
    </source>
</evidence>
<keyword evidence="2 6" id="KW-0963">Cytoplasm</keyword>
<dbReference type="SMART" id="SM00948">
    <property type="entry name" value="Proteasome_A_N"/>
    <property type="match status" value="1"/>
</dbReference>
<proteinExistence type="inferred from homology"/>
<dbReference type="InterPro" id="IPR035144">
    <property type="entry name" value="Proteasome_alpha1"/>
</dbReference>
<dbReference type="GO" id="GO:0005737">
    <property type="term" value="C:cytoplasm"/>
    <property type="evidence" value="ECO:0007669"/>
    <property type="project" value="UniProtKB-SubCell"/>
</dbReference>
<reference evidence="9 10" key="1">
    <citation type="submission" date="2024-03" db="EMBL/GenBank/DDBJ databases">
        <title>Adaptation during the transition from Ophiocordyceps entomopathogen to insect associate is accompanied by gene loss and intensified selection.</title>
        <authorList>
            <person name="Ward C.M."/>
            <person name="Onetto C.A."/>
            <person name="Borneman A.R."/>
        </authorList>
    </citation>
    <scope>NUCLEOTIDE SEQUENCE [LARGE SCALE GENOMIC DNA]</scope>
    <source>
        <strain evidence="9">AWRI1</strain>
        <tissue evidence="9">Single Adult Female</tissue>
    </source>
</reference>
<comment type="similarity">
    <text evidence="5 6">Belongs to the peptidase T1A family.</text>
</comment>
<keyword evidence="10" id="KW-1185">Reference proteome</keyword>
<comment type="subunit">
    <text evidence="6">The 20S proteasome core is composed of 28 subunits that are arranged in four stacked rings, resulting in a barrel-shaped structure. The two end rings are each formed by seven alpha subunits, and the two central rings are each formed by seven beta subunits.</text>
</comment>
<dbReference type="FunFam" id="3.60.20.10:FF:000063">
    <property type="entry name" value="Proteasome subunit alpha type"/>
    <property type="match status" value="1"/>
</dbReference>
<name>A0AAN9TMJ9_9HEMI</name>
<evidence type="ECO:0000313" key="10">
    <source>
        <dbReference type="Proteomes" id="UP001367676"/>
    </source>
</evidence>
<dbReference type="EMBL" id="JBBCAQ010000014">
    <property type="protein sequence ID" value="KAK7598108.1"/>
    <property type="molecule type" value="Genomic_DNA"/>
</dbReference>
<dbReference type="GO" id="GO:0006511">
    <property type="term" value="P:ubiquitin-dependent protein catabolic process"/>
    <property type="evidence" value="ECO:0007669"/>
    <property type="project" value="InterPro"/>
</dbReference>
<dbReference type="InterPro" id="IPR029055">
    <property type="entry name" value="Ntn_hydrolases_N"/>
</dbReference>
<evidence type="ECO:0000256" key="5">
    <source>
        <dbReference type="PROSITE-ProRule" id="PRU00808"/>
    </source>
</evidence>
<dbReference type="InterPro" id="IPR050115">
    <property type="entry name" value="Proteasome_alpha"/>
</dbReference>
<sequence>MFRNQYDSDVTVWSPQGRIHQVEYAMEAVKLGSATVGLKNKTHAVLVALKRAASELSAYQKKLFPIDEHVGISISGLTADARMLSRYMRTECLNYKYAHDAPLPLNRLLLKLGNKMQVCTQRYDKRPYGVGLLIAGYDDSGPHIYQTCPSANYYDCRAMAIGSRSQSARTYLEKHLDIFPNCATEELVAHGLRALRDTLPNEVELTVKNVSIGIVGVDTTYKEFAENETARYLSMIEGEERRGAPPTGTDPVAPDDGSENEPRDPEPVVAMDTE</sequence>
<comment type="caution">
    <text evidence="9">The sequence shown here is derived from an EMBL/GenBank/DDBJ whole genome shotgun (WGS) entry which is preliminary data.</text>
</comment>
<dbReference type="AlphaFoldDB" id="A0AAN9TMJ9"/>
<comment type="subcellular location">
    <subcellularLocation>
        <location evidence="6">Cytoplasm</location>
    </subcellularLocation>
    <subcellularLocation>
        <location evidence="6">Nucleus</location>
    </subcellularLocation>
</comment>
<accession>A0AAN9TMJ9</accession>
<evidence type="ECO:0000256" key="1">
    <source>
        <dbReference type="ARBA" id="ARBA00002000"/>
    </source>
</evidence>
<dbReference type="Proteomes" id="UP001367676">
    <property type="component" value="Unassembled WGS sequence"/>
</dbReference>
<dbReference type="GO" id="GO:0019773">
    <property type="term" value="C:proteasome core complex, alpha-subunit complex"/>
    <property type="evidence" value="ECO:0007669"/>
    <property type="project" value="UniProtKB-UniRule"/>
</dbReference>
<evidence type="ECO:0000256" key="4">
    <source>
        <dbReference type="ARBA" id="ARBA00023242"/>
    </source>
</evidence>
<evidence type="ECO:0000256" key="7">
    <source>
        <dbReference type="SAM" id="MobiDB-lite"/>
    </source>
</evidence>
<dbReference type="GO" id="GO:0005634">
    <property type="term" value="C:nucleus"/>
    <property type="evidence" value="ECO:0007669"/>
    <property type="project" value="UniProtKB-SubCell"/>
</dbReference>
<dbReference type="InterPro" id="IPR023332">
    <property type="entry name" value="Proteasome_alpha-type"/>
</dbReference>
<dbReference type="CDD" id="cd03749">
    <property type="entry name" value="proteasome_alpha_type_1"/>
    <property type="match status" value="1"/>
</dbReference>
<feature type="region of interest" description="Disordered" evidence="7">
    <location>
        <begin position="236"/>
        <end position="274"/>
    </location>
</feature>
<keyword evidence="4 6" id="KW-0539">Nucleus</keyword>
<dbReference type="PROSITE" id="PS51475">
    <property type="entry name" value="PROTEASOME_ALPHA_2"/>
    <property type="match status" value="1"/>
</dbReference>
<dbReference type="PROSITE" id="PS00388">
    <property type="entry name" value="PROTEASOME_ALPHA_1"/>
    <property type="match status" value="1"/>
</dbReference>
<feature type="domain" description="Proteasome alpha-type subunits" evidence="8">
    <location>
        <begin position="6"/>
        <end position="28"/>
    </location>
</feature>
<gene>
    <name evidence="9" type="ORF">V9T40_006343</name>
</gene>
<dbReference type="Pfam" id="PF00227">
    <property type="entry name" value="Proteasome"/>
    <property type="match status" value="1"/>
</dbReference>
<dbReference type="InterPro" id="IPR000426">
    <property type="entry name" value="Proteasome_asu_N"/>
</dbReference>
<dbReference type="Gene3D" id="3.60.20.10">
    <property type="entry name" value="Glutamine Phosphoribosylpyrophosphate, subunit 1, domain 1"/>
    <property type="match status" value="1"/>
</dbReference>
<dbReference type="PANTHER" id="PTHR11599">
    <property type="entry name" value="PROTEASOME SUBUNIT ALPHA/BETA"/>
    <property type="match status" value="1"/>
</dbReference>
<comment type="function">
    <text evidence="1">The proteasome is a multicatalytic proteinase complex which is characterized by its ability to cleave peptides with Arg, Phe, Tyr, Leu, and Glu adjacent to the leaving group at neutral or slightly basic pH. The proteasome has an ATP-dependent proteolytic activity.</text>
</comment>
<keyword evidence="3 5" id="KW-0647">Proteasome</keyword>
<dbReference type="Pfam" id="PF10584">
    <property type="entry name" value="Proteasome_A_N"/>
    <property type="match status" value="1"/>
</dbReference>
<protein>
    <recommendedName>
        <fullName evidence="6">Proteasome subunit alpha type</fullName>
    </recommendedName>
</protein>
<evidence type="ECO:0000256" key="2">
    <source>
        <dbReference type="ARBA" id="ARBA00022490"/>
    </source>
</evidence>
<dbReference type="InterPro" id="IPR001353">
    <property type="entry name" value="Proteasome_sua/b"/>
</dbReference>
<evidence type="ECO:0000313" key="9">
    <source>
        <dbReference type="EMBL" id="KAK7598108.1"/>
    </source>
</evidence>